<dbReference type="InterPro" id="IPR015943">
    <property type="entry name" value="WD40/YVTN_repeat-like_dom_sf"/>
</dbReference>
<evidence type="ECO:0000256" key="2">
    <source>
        <dbReference type="ARBA" id="ARBA00022737"/>
    </source>
</evidence>
<gene>
    <name evidence="4" type="ORF">BT63DRAFT_476191</name>
</gene>
<dbReference type="PANTHER" id="PTHR44090">
    <property type="entry name" value="WD REPEAT-CONTAINING PROTEIN 61"/>
    <property type="match status" value="1"/>
</dbReference>
<dbReference type="CDD" id="cd00200">
    <property type="entry name" value="WD40"/>
    <property type="match status" value="1"/>
</dbReference>
<dbReference type="PROSITE" id="PS00678">
    <property type="entry name" value="WD_REPEATS_1"/>
    <property type="match status" value="1"/>
</dbReference>
<accession>A0A6A6UN57</accession>
<dbReference type="InterPro" id="IPR019775">
    <property type="entry name" value="WD40_repeat_CS"/>
</dbReference>
<dbReference type="Gene3D" id="2.130.10.10">
    <property type="entry name" value="YVTN repeat-like/Quinoprotein amine dehydrogenase"/>
    <property type="match status" value="1"/>
</dbReference>
<evidence type="ECO:0000313" key="5">
    <source>
        <dbReference type="Proteomes" id="UP000799302"/>
    </source>
</evidence>
<dbReference type="InterPro" id="IPR036322">
    <property type="entry name" value="WD40_repeat_dom_sf"/>
</dbReference>
<evidence type="ECO:0000256" key="1">
    <source>
        <dbReference type="ARBA" id="ARBA00022574"/>
    </source>
</evidence>
<feature type="repeat" description="WD" evidence="3">
    <location>
        <begin position="248"/>
        <end position="289"/>
    </location>
</feature>
<keyword evidence="1 3" id="KW-0853">WD repeat</keyword>
<dbReference type="EMBL" id="MU004231">
    <property type="protein sequence ID" value="KAF2673709.1"/>
    <property type="molecule type" value="Genomic_DNA"/>
</dbReference>
<keyword evidence="5" id="KW-1185">Reference proteome</keyword>
<dbReference type="PROSITE" id="PS50082">
    <property type="entry name" value="WD_REPEATS_2"/>
    <property type="match status" value="2"/>
</dbReference>
<dbReference type="GO" id="GO:0005634">
    <property type="term" value="C:nucleus"/>
    <property type="evidence" value="ECO:0007669"/>
    <property type="project" value="TreeGrafter"/>
</dbReference>
<dbReference type="InterPro" id="IPR001680">
    <property type="entry name" value="WD40_rpt"/>
</dbReference>
<dbReference type="PROSITE" id="PS50294">
    <property type="entry name" value="WD_REPEATS_REGION"/>
    <property type="match status" value="1"/>
</dbReference>
<dbReference type="AlphaFoldDB" id="A0A6A6UN57"/>
<dbReference type="SMART" id="SM00320">
    <property type="entry name" value="WD40"/>
    <property type="match status" value="6"/>
</dbReference>
<feature type="repeat" description="WD" evidence="3">
    <location>
        <begin position="117"/>
        <end position="151"/>
    </location>
</feature>
<dbReference type="GO" id="GO:0032991">
    <property type="term" value="C:protein-containing complex"/>
    <property type="evidence" value="ECO:0007669"/>
    <property type="project" value="UniProtKB-ARBA"/>
</dbReference>
<dbReference type="InterPro" id="IPR051510">
    <property type="entry name" value="SKI8"/>
</dbReference>
<keyword evidence="2" id="KW-0677">Repeat</keyword>
<evidence type="ECO:0000256" key="3">
    <source>
        <dbReference type="PROSITE-ProRule" id="PRU00221"/>
    </source>
</evidence>
<dbReference type="SUPFAM" id="SSF50978">
    <property type="entry name" value="WD40 repeat-like"/>
    <property type="match status" value="1"/>
</dbReference>
<sequence>MCFAASFQLDRPLRCASKQYLTTHTIDNAHPTDIFALAPTQTSVLSGSGASSLAIHECTGDFALTQTLTGAHKLGTHHLTAAADGTVAVSAGFGGEVNVWVFDESQTWKSKGSLTEGKGKVGELWAVSLSENGQLLAATAYDGSISMWDMSKVQEGVYTKIREYETKGSFGMSVAVSRDGRFTASGHENGGLYLFNNESGRMLHSLPGLIKPVRTVAFSPENTLLAAAGDSMVIALYDVSCGEQVANLTGHNSWIMSLDFSSTGEWLLSSSYDGKVKIWGMETRVCVATHGESDKPVWCAKWLPRLGRGEQFVVAGENQSISFYREASGG</sequence>
<proteinExistence type="predicted"/>
<evidence type="ECO:0000313" key="4">
    <source>
        <dbReference type="EMBL" id="KAF2673709.1"/>
    </source>
</evidence>
<dbReference type="PANTHER" id="PTHR44090:SF1">
    <property type="entry name" value="SUPERKILLER COMPLEX PROTEIN 8"/>
    <property type="match status" value="1"/>
</dbReference>
<dbReference type="Pfam" id="PF00400">
    <property type="entry name" value="WD40"/>
    <property type="match status" value="3"/>
</dbReference>
<name>A0A6A6UN57_9PEZI</name>
<protein>
    <submittedName>
        <fullName evidence="4">WD40 repeat-like protein</fullName>
    </submittedName>
</protein>
<dbReference type="OrthoDB" id="10251741at2759"/>
<organism evidence="4 5">
    <name type="scientific">Microthyrium microscopicum</name>
    <dbReference type="NCBI Taxonomy" id="703497"/>
    <lineage>
        <taxon>Eukaryota</taxon>
        <taxon>Fungi</taxon>
        <taxon>Dikarya</taxon>
        <taxon>Ascomycota</taxon>
        <taxon>Pezizomycotina</taxon>
        <taxon>Dothideomycetes</taxon>
        <taxon>Dothideomycetes incertae sedis</taxon>
        <taxon>Microthyriales</taxon>
        <taxon>Microthyriaceae</taxon>
        <taxon>Microthyrium</taxon>
    </lineage>
</organism>
<reference evidence="4" key="1">
    <citation type="journal article" date="2020" name="Stud. Mycol.">
        <title>101 Dothideomycetes genomes: a test case for predicting lifestyles and emergence of pathogens.</title>
        <authorList>
            <person name="Haridas S."/>
            <person name="Albert R."/>
            <person name="Binder M."/>
            <person name="Bloem J."/>
            <person name="Labutti K."/>
            <person name="Salamov A."/>
            <person name="Andreopoulos B."/>
            <person name="Baker S."/>
            <person name="Barry K."/>
            <person name="Bills G."/>
            <person name="Bluhm B."/>
            <person name="Cannon C."/>
            <person name="Castanera R."/>
            <person name="Culley D."/>
            <person name="Daum C."/>
            <person name="Ezra D."/>
            <person name="Gonzalez J."/>
            <person name="Henrissat B."/>
            <person name="Kuo A."/>
            <person name="Liang C."/>
            <person name="Lipzen A."/>
            <person name="Lutzoni F."/>
            <person name="Magnuson J."/>
            <person name="Mondo S."/>
            <person name="Nolan M."/>
            <person name="Ohm R."/>
            <person name="Pangilinan J."/>
            <person name="Park H.-J."/>
            <person name="Ramirez L."/>
            <person name="Alfaro M."/>
            <person name="Sun H."/>
            <person name="Tritt A."/>
            <person name="Yoshinaga Y."/>
            <person name="Zwiers L.-H."/>
            <person name="Turgeon B."/>
            <person name="Goodwin S."/>
            <person name="Spatafora J."/>
            <person name="Crous P."/>
            <person name="Grigoriev I."/>
        </authorList>
    </citation>
    <scope>NUCLEOTIDE SEQUENCE</scope>
    <source>
        <strain evidence="4">CBS 115976</strain>
    </source>
</reference>
<dbReference type="Proteomes" id="UP000799302">
    <property type="component" value="Unassembled WGS sequence"/>
</dbReference>